<dbReference type="RefSeq" id="YP_009794112.1">
    <property type="nucleotide sequence ID" value="NC_047879.1"/>
</dbReference>
<proteinExistence type="predicted"/>
<evidence type="ECO:0000313" key="2">
    <source>
        <dbReference type="Proteomes" id="UP000240508"/>
    </source>
</evidence>
<organism evidence="1 2">
    <name type="scientific">Bordetella phage MW2</name>
    <dbReference type="NCBI Taxonomy" id="1916126"/>
    <lineage>
        <taxon>Viruses</taxon>
        <taxon>Duplodnaviria</taxon>
        <taxon>Heunggongvirae</taxon>
        <taxon>Uroviricota</taxon>
        <taxon>Caudoviricetes</taxon>
        <taxon>Mesyanzhinovviridae</taxon>
        <taxon>Rabinowitzvirinae</taxon>
        <taxon>Vojvodinavirus</taxon>
        <taxon>Vojvodinavirus MW2</taxon>
        <taxon>Bordetella virus MW2</taxon>
    </lineage>
</organism>
<dbReference type="SUPFAM" id="SSF109604">
    <property type="entry name" value="HD-domain/PDEase-like"/>
    <property type="match status" value="1"/>
</dbReference>
<accession>A0A2D0W945</accession>
<dbReference type="KEGG" id="vg:54984364"/>
<dbReference type="EMBL" id="KY000218">
    <property type="protein sequence ID" value="APL99156.1"/>
    <property type="molecule type" value="Genomic_DNA"/>
</dbReference>
<dbReference type="Pfam" id="PF12917">
    <property type="entry name" value="YfbR-like"/>
    <property type="match status" value="1"/>
</dbReference>
<dbReference type="Proteomes" id="UP000240508">
    <property type="component" value="Segment"/>
</dbReference>
<dbReference type="Gene3D" id="1.10.3210.10">
    <property type="entry name" value="Hypothetical protein af1432"/>
    <property type="match status" value="1"/>
</dbReference>
<evidence type="ECO:0000313" key="1">
    <source>
        <dbReference type="EMBL" id="APL99156.1"/>
    </source>
</evidence>
<dbReference type="GeneID" id="54984364"/>
<keyword evidence="2" id="KW-1185">Reference proteome</keyword>
<name>A0A2D0W945_9CAUD</name>
<protein>
    <submittedName>
        <fullName evidence="1">5'-deoxynucleotidase</fullName>
    </submittedName>
</protein>
<sequence length="193" mass="21594">MNDRLLTQIRATREAGTVRRCHIVPHHGQYNIAQHSYGAVSLLLLLHPEPSLNLIKAVQWHDVGERWLGDMPAPAKWSNPELGALYEAAEERVLKTLGLLPDLTEEEVNWLKAVDTLELLLWCREEAALGNATVAPMLRACVGVTEKRAQDGTLPEPVRAFYVAETQREHQRLSDFFEEVQRDGLGEAEAGLG</sequence>
<reference evidence="1 2" key="1">
    <citation type="submission" date="2016-10" db="EMBL/GenBank/DDBJ databases">
        <title>Properties of three new Bordetella phage species from family Siphoviridae.</title>
        <authorList>
            <person name="Knezevic P."/>
            <person name="Petrovic Fabijan A."/>
            <person name="Doffkay Z."/>
            <person name="Rakhely G."/>
        </authorList>
    </citation>
    <scope>NUCLEOTIDE SEQUENCE [LARGE SCALE GENOMIC DNA]</scope>
</reference>